<evidence type="ECO:0000313" key="2">
    <source>
        <dbReference type="Proteomes" id="UP000054359"/>
    </source>
</evidence>
<dbReference type="EMBL" id="KK121424">
    <property type="protein sequence ID" value="KFM80458.1"/>
    <property type="molecule type" value="Genomic_DNA"/>
</dbReference>
<dbReference type="Proteomes" id="UP000054359">
    <property type="component" value="Unassembled WGS sequence"/>
</dbReference>
<gene>
    <name evidence="1" type="ORF">X975_19118</name>
</gene>
<dbReference type="GO" id="GO:0043138">
    <property type="term" value="F:3'-5' DNA helicase activity"/>
    <property type="evidence" value="ECO:0007669"/>
    <property type="project" value="UniProtKB-EC"/>
</dbReference>
<evidence type="ECO:0000313" key="1">
    <source>
        <dbReference type="EMBL" id="KFM80458.1"/>
    </source>
</evidence>
<keyword evidence="1" id="KW-0347">Helicase</keyword>
<keyword evidence="2" id="KW-1185">Reference proteome</keyword>
<feature type="non-terminal residue" evidence="1">
    <location>
        <position position="56"/>
    </location>
</feature>
<organism evidence="1 2">
    <name type="scientific">Stegodyphus mimosarum</name>
    <name type="common">African social velvet spider</name>
    <dbReference type="NCBI Taxonomy" id="407821"/>
    <lineage>
        <taxon>Eukaryota</taxon>
        <taxon>Metazoa</taxon>
        <taxon>Ecdysozoa</taxon>
        <taxon>Arthropoda</taxon>
        <taxon>Chelicerata</taxon>
        <taxon>Arachnida</taxon>
        <taxon>Araneae</taxon>
        <taxon>Araneomorphae</taxon>
        <taxon>Entelegynae</taxon>
        <taxon>Eresoidea</taxon>
        <taxon>Eresidae</taxon>
        <taxon>Stegodyphus</taxon>
    </lineage>
</organism>
<keyword evidence="1" id="KW-0378">Hydrolase</keyword>
<dbReference type="PANTHER" id="PTHR47835:SF3">
    <property type="entry name" value="HELICASE FOR MEIOSIS 1"/>
    <property type="match status" value="1"/>
</dbReference>
<accession>A0A087USW9</accession>
<dbReference type="GO" id="GO:0016787">
    <property type="term" value="F:hydrolase activity"/>
    <property type="evidence" value="ECO:0007669"/>
    <property type="project" value="UniProtKB-KW"/>
</dbReference>
<keyword evidence="1" id="KW-0547">Nucleotide-binding</keyword>
<proteinExistence type="predicted"/>
<name>A0A087USW9_STEMI</name>
<keyword evidence="1" id="KW-0067">ATP-binding</keyword>
<reference evidence="1 2" key="1">
    <citation type="submission" date="2013-11" db="EMBL/GenBank/DDBJ databases">
        <title>Genome sequencing of Stegodyphus mimosarum.</title>
        <authorList>
            <person name="Bechsgaard J."/>
        </authorList>
    </citation>
    <scope>NUCLEOTIDE SEQUENCE [LARGE SCALE GENOMIC DNA]</scope>
</reference>
<dbReference type="AlphaFoldDB" id="A0A087USW9"/>
<dbReference type="SUPFAM" id="SSF158702">
    <property type="entry name" value="Sec63 N-terminal domain-like"/>
    <property type="match status" value="1"/>
</dbReference>
<dbReference type="InterPro" id="IPR052247">
    <property type="entry name" value="Meiotic_Crossover_Helicase"/>
</dbReference>
<sequence>MRGFSVLYNAIILAKCFKAKLWENSKHVSRQLDKIGVAMSALLVNAGITTFETLKR</sequence>
<dbReference type="STRING" id="407821.A0A087USW9"/>
<dbReference type="OrthoDB" id="6429642at2759"/>
<protein>
    <submittedName>
        <fullName evidence="1">Putative ATP-dependent DNA helicase HFM1</fullName>
    </submittedName>
</protein>
<dbReference type="PANTHER" id="PTHR47835">
    <property type="entry name" value="HFM1, ATP DEPENDENT DNA HELICASE HOMOLOG"/>
    <property type="match status" value="1"/>
</dbReference>